<dbReference type="RefSeq" id="WP_079146970.1">
    <property type="nucleotide sequence ID" value="NZ_CP016279.1"/>
</dbReference>
<dbReference type="PANTHER" id="PTHR33498">
    <property type="entry name" value="TRANSPOSASE FOR INSERTION SEQUENCE ELEMENT IS1557"/>
    <property type="match status" value="1"/>
</dbReference>
<feature type="region of interest" description="Disordered" evidence="1">
    <location>
        <begin position="1"/>
        <end position="34"/>
    </location>
</feature>
<organism evidence="2 3">
    <name type="scientific">Streptomyces griseochromogenes</name>
    <dbReference type="NCBI Taxonomy" id="68214"/>
    <lineage>
        <taxon>Bacteria</taxon>
        <taxon>Bacillati</taxon>
        <taxon>Actinomycetota</taxon>
        <taxon>Actinomycetes</taxon>
        <taxon>Kitasatosporales</taxon>
        <taxon>Streptomycetaceae</taxon>
        <taxon>Streptomyces</taxon>
    </lineage>
</organism>
<protein>
    <submittedName>
        <fullName evidence="2">Transposase</fullName>
    </submittedName>
</protein>
<gene>
    <name evidence="2" type="ORF">J2Z21_008280</name>
</gene>
<dbReference type="Proteomes" id="UP001519309">
    <property type="component" value="Unassembled WGS sequence"/>
</dbReference>
<dbReference type="EMBL" id="JAGGLP010000028">
    <property type="protein sequence ID" value="MBP2055266.1"/>
    <property type="molecule type" value="Genomic_DNA"/>
</dbReference>
<evidence type="ECO:0000313" key="3">
    <source>
        <dbReference type="Proteomes" id="UP001519309"/>
    </source>
</evidence>
<dbReference type="PANTHER" id="PTHR33498:SF1">
    <property type="entry name" value="TRANSPOSASE FOR INSERTION SEQUENCE ELEMENT IS1557"/>
    <property type="match status" value="1"/>
</dbReference>
<evidence type="ECO:0000256" key="1">
    <source>
        <dbReference type="SAM" id="MobiDB-lite"/>
    </source>
</evidence>
<keyword evidence="3" id="KW-1185">Reference proteome</keyword>
<reference evidence="2 3" key="1">
    <citation type="submission" date="2021-03" db="EMBL/GenBank/DDBJ databases">
        <title>Genomic Encyclopedia of Type Strains, Phase IV (KMG-IV): sequencing the most valuable type-strain genomes for metagenomic binning, comparative biology and taxonomic classification.</title>
        <authorList>
            <person name="Goeker M."/>
        </authorList>
    </citation>
    <scope>NUCLEOTIDE SEQUENCE [LARGE SCALE GENOMIC DNA]</scope>
    <source>
        <strain evidence="2 3">DSM 40499</strain>
    </source>
</reference>
<accession>A0ABS4M6F6</accession>
<comment type="caution">
    <text evidence="2">The sequence shown here is derived from an EMBL/GenBank/DDBJ whole genome shotgun (WGS) entry which is preliminary data.</text>
</comment>
<evidence type="ECO:0000313" key="2">
    <source>
        <dbReference type="EMBL" id="MBP2055266.1"/>
    </source>
</evidence>
<sequence>MVRAHTAKSTAPAADRTTGDWLARPPSHEPERGRARRLERGFGEILTNRLGATLPNWINPVDAGQLSGRTGFALHMLRDLDAMTAGLTLHWRSGVIEGAVNRIKKIKRRLYGHAGFELLRKMILLQ</sequence>
<proteinExistence type="predicted"/>
<dbReference type="InterPro" id="IPR047951">
    <property type="entry name" value="Transpos_ISL3"/>
</dbReference>
<name>A0ABS4M6F6_9ACTN</name>